<dbReference type="Gramene" id="Bo7g108130.1">
    <property type="protein sequence ID" value="Bo7g108130.1"/>
    <property type="gene ID" value="Bo7g108130"/>
</dbReference>
<dbReference type="EnsemblPlants" id="Bo7g108130.1">
    <property type="protein sequence ID" value="Bo7g108130.1"/>
    <property type="gene ID" value="Bo7g108130"/>
</dbReference>
<keyword evidence="5" id="KW-1185">Reference proteome</keyword>
<reference evidence="4" key="2">
    <citation type="submission" date="2015-03" db="UniProtKB">
        <authorList>
            <consortium name="EnsemblPlants"/>
        </authorList>
    </citation>
    <scope>IDENTIFICATION</scope>
</reference>
<dbReference type="Pfam" id="PF03195">
    <property type="entry name" value="LOB"/>
    <property type="match status" value="1"/>
</dbReference>
<reference evidence="4 5" key="1">
    <citation type="journal article" date="2014" name="Genome Biol.">
        <title>Transcriptome and methylome profiling reveals relics of genome dominance in the mesopolyploid Brassica oleracea.</title>
        <authorList>
            <person name="Parkin I.A."/>
            <person name="Koh C."/>
            <person name="Tang H."/>
            <person name="Robinson S.J."/>
            <person name="Kagale S."/>
            <person name="Clarke W.E."/>
            <person name="Town C.D."/>
            <person name="Nixon J."/>
            <person name="Krishnakumar V."/>
            <person name="Bidwell S.L."/>
            <person name="Denoeud F."/>
            <person name="Belcram H."/>
            <person name="Links M.G."/>
            <person name="Just J."/>
            <person name="Clarke C."/>
            <person name="Bender T."/>
            <person name="Huebert T."/>
            <person name="Mason A.S."/>
            <person name="Pires J.C."/>
            <person name="Barker G."/>
            <person name="Moore J."/>
            <person name="Walley P.G."/>
            <person name="Manoli S."/>
            <person name="Batley J."/>
            <person name="Edwards D."/>
            <person name="Nelson M.N."/>
            <person name="Wang X."/>
            <person name="Paterson A.H."/>
            <person name="King G."/>
            <person name="Bancroft I."/>
            <person name="Chalhoub B."/>
            <person name="Sharpe A.G."/>
        </authorList>
    </citation>
    <scope>NUCLEOTIDE SEQUENCE</scope>
    <source>
        <strain evidence="4 5">cv. TO1000</strain>
    </source>
</reference>
<dbReference type="Proteomes" id="UP000032141">
    <property type="component" value="Chromosome C7"/>
</dbReference>
<proteinExistence type="inferred from homology"/>
<dbReference type="OMA" id="WQSEYAV"/>
<dbReference type="STRING" id="109376.A0A0D3DFG5"/>
<sequence>MSSLKIKGKPKKKKNGFTNLCCMQLHEQHNGPCTLGSGNSCVMAPYLPSKEPDKFDRVHKVFGVENVYKILSRLEESWQSEYAVNALCYEAEARIHDPIHGYVGPQMIYNNILNNLKREIDSAINELATQDLVVQWYYLREGRSAVRLAGRGRRAQGP</sequence>
<evidence type="ECO:0000259" key="3">
    <source>
        <dbReference type="PROSITE" id="PS50891"/>
    </source>
</evidence>
<dbReference type="PROSITE" id="PS50891">
    <property type="entry name" value="LOB"/>
    <property type="match status" value="1"/>
</dbReference>
<evidence type="ECO:0000313" key="4">
    <source>
        <dbReference type="EnsemblPlants" id="Bo7g108130.1"/>
    </source>
</evidence>
<dbReference type="PANTHER" id="PTHR31301">
    <property type="entry name" value="LOB DOMAIN-CONTAINING PROTEIN 4-RELATED"/>
    <property type="match status" value="1"/>
</dbReference>
<organism evidence="4 5">
    <name type="scientific">Brassica oleracea var. oleracea</name>
    <dbReference type="NCBI Taxonomy" id="109376"/>
    <lineage>
        <taxon>Eukaryota</taxon>
        <taxon>Viridiplantae</taxon>
        <taxon>Streptophyta</taxon>
        <taxon>Embryophyta</taxon>
        <taxon>Tracheophyta</taxon>
        <taxon>Spermatophyta</taxon>
        <taxon>Magnoliopsida</taxon>
        <taxon>eudicotyledons</taxon>
        <taxon>Gunneridae</taxon>
        <taxon>Pentapetalae</taxon>
        <taxon>rosids</taxon>
        <taxon>malvids</taxon>
        <taxon>Brassicales</taxon>
        <taxon>Brassicaceae</taxon>
        <taxon>Brassiceae</taxon>
        <taxon>Brassica</taxon>
    </lineage>
</organism>
<dbReference type="InterPro" id="IPR004883">
    <property type="entry name" value="LOB"/>
</dbReference>
<name>A0A0D3DFG5_BRAOL</name>
<dbReference type="PANTHER" id="PTHR31301:SF181">
    <property type="entry name" value="LOB DOMAIN-CONTAINING PROTEIN"/>
    <property type="match status" value="1"/>
</dbReference>
<feature type="domain" description="LOB" evidence="3">
    <location>
        <begin position="25"/>
        <end position="127"/>
    </location>
</feature>
<dbReference type="AlphaFoldDB" id="A0A0D3DFG5"/>
<protein>
    <recommendedName>
        <fullName evidence="3">LOB domain-containing protein</fullName>
    </recommendedName>
</protein>
<keyword evidence="2" id="KW-0175">Coiled coil</keyword>
<evidence type="ECO:0000256" key="1">
    <source>
        <dbReference type="ARBA" id="ARBA00005474"/>
    </source>
</evidence>
<evidence type="ECO:0000313" key="5">
    <source>
        <dbReference type="Proteomes" id="UP000032141"/>
    </source>
</evidence>
<feature type="coiled-coil region" evidence="2">
    <location>
        <begin position="106"/>
        <end position="133"/>
    </location>
</feature>
<evidence type="ECO:0000256" key="2">
    <source>
        <dbReference type="SAM" id="Coils"/>
    </source>
</evidence>
<accession>A0A0D3DFG5</accession>
<dbReference type="HOGENOM" id="CLU_1671780_0_0_1"/>
<comment type="similarity">
    <text evidence="1">Belongs to the LOB domain-containing protein family.</text>
</comment>